<accession>A0ABR2FTW5</accession>
<comment type="caution">
    <text evidence="3">The sequence shown here is derived from an EMBL/GenBank/DDBJ whole genome shotgun (WGS) entry which is preliminary data.</text>
</comment>
<dbReference type="InterPro" id="IPR046960">
    <property type="entry name" value="PPR_At4g14850-like_plant"/>
</dbReference>
<keyword evidence="1" id="KW-0677">Repeat</keyword>
<proteinExistence type="predicted"/>
<dbReference type="PANTHER" id="PTHR47926">
    <property type="entry name" value="PENTATRICOPEPTIDE REPEAT-CONTAINING PROTEIN"/>
    <property type="match status" value="1"/>
</dbReference>
<dbReference type="Pfam" id="PF13041">
    <property type="entry name" value="PPR_2"/>
    <property type="match status" value="1"/>
</dbReference>
<dbReference type="SUPFAM" id="SSF48452">
    <property type="entry name" value="TPR-like"/>
    <property type="match status" value="1"/>
</dbReference>
<evidence type="ECO:0000256" key="2">
    <source>
        <dbReference type="PROSITE-ProRule" id="PRU00708"/>
    </source>
</evidence>
<evidence type="ECO:0000313" key="3">
    <source>
        <dbReference type="EMBL" id="KAK8587632.1"/>
    </source>
</evidence>
<sequence length="418" mass="46577">MVNSAVGPSFVLMYANCIAKCGSIGDARLVFDEITVKDVVAWTALVTGCGSVGDSYASFSEVVDKDIISWASIIFVNAGFGFMKIDHEEESFVRSAGSWTLSMYCKFRFLSTTEKLFRVIPNNYSQSWNIMVHGYCKMGQEAKAIELFRKLQQLGFEVDSNSMRDVITWNTMMQPILVVDVFLRLLPFAFFDQMLLGNLKPDLATLLTVLSACSHLASWVKGERIHCYIKEAGHELCQSLATALIDMYAKCAQIEKLRELFISMKEKDVVYWNVMISGYAIDGDAKSALLIFQQMEESNAKLNDLTFLSLLNACAHAGLVEEGKSLFAEALVMSMPISPDVPVWGALLSACVVHNESEMAMMIAKRVIDSDPKNDGYYILICNMYSSMGWWEDAEPARGMMKEKGLGKKAVWSAMCAL</sequence>
<dbReference type="EMBL" id="JBBPBM010000004">
    <property type="protein sequence ID" value="KAK8587632.1"/>
    <property type="molecule type" value="Genomic_DNA"/>
</dbReference>
<dbReference type="InterPro" id="IPR011990">
    <property type="entry name" value="TPR-like_helical_dom_sf"/>
</dbReference>
<dbReference type="Proteomes" id="UP001472677">
    <property type="component" value="Unassembled WGS sequence"/>
</dbReference>
<reference evidence="3 4" key="1">
    <citation type="journal article" date="2024" name="G3 (Bethesda)">
        <title>Genome assembly of Hibiscus sabdariffa L. provides insights into metabolisms of medicinal natural products.</title>
        <authorList>
            <person name="Kim T."/>
        </authorList>
    </citation>
    <scope>NUCLEOTIDE SEQUENCE [LARGE SCALE GENOMIC DNA]</scope>
    <source>
        <strain evidence="3">TK-2024</strain>
        <tissue evidence="3">Old leaves</tissue>
    </source>
</reference>
<dbReference type="Pfam" id="PF20431">
    <property type="entry name" value="E_motif"/>
    <property type="match status" value="1"/>
</dbReference>
<keyword evidence="4" id="KW-1185">Reference proteome</keyword>
<protein>
    <recommendedName>
        <fullName evidence="5">Pentatricopeptide repeat-containing protein</fullName>
    </recommendedName>
</protein>
<feature type="repeat" description="PPR" evidence="2">
    <location>
        <begin position="124"/>
        <end position="158"/>
    </location>
</feature>
<dbReference type="Gene3D" id="1.25.40.10">
    <property type="entry name" value="Tetratricopeptide repeat domain"/>
    <property type="match status" value="2"/>
</dbReference>
<evidence type="ECO:0000256" key="1">
    <source>
        <dbReference type="ARBA" id="ARBA00022737"/>
    </source>
</evidence>
<dbReference type="NCBIfam" id="TIGR00756">
    <property type="entry name" value="PPR"/>
    <property type="match status" value="2"/>
</dbReference>
<name>A0ABR2FTW5_9ROSI</name>
<organism evidence="3 4">
    <name type="scientific">Hibiscus sabdariffa</name>
    <name type="common">roselle</name>
    <dbReference type="NCBI Taxonomy" id="183260"/>
    <lineage>
        <taxon>Eukaryota</taxon>
        <taxon>Viridiplantae</taxon>
        <taxon>Streptophyta</taxon>
        <taxon>Embryophyta</taxon>
        <taxon>Tracheophyta</taxon>
        <taxon>Spermatophyta</taxon>
        <taxon>Magnoliopsida</taxon>
        <taxon>eudicotyledons</taxon>
        <taxon>Gunneridae</taxon>
        <taxon>Pentapetalae</taxon>
        <taxon>rosids</taxon>
        <taxon>malvids</taxon>
        <taxon>Malvales</taxon>
        <taxon>Malvaceae</taxon>
        <taxon>Malvoideae</taxon>
        <taxon>Hibiscus</taxon>
    </lineage>
</organism>
<dbReference type="InterPro" id="IPR002885">
    <property type="entry name" value="PPR_rpt"/>
</dbReference>
<dbReference type="InterPro" id="IPR046848">
    <property type="entry name" value="E_motif"/>
</dbReference>
<evidence type="ECO:0008006" key="5">
    <source>
        <dbReference type="Google" id="ProtNLM"/>
    </source>
</evidence>
<dbReference type="PROSITE" id="PS51375">
    <property type="entry name" value="PPR"/>
    <property type="match status" value="2"/>
</dbReference>
<dbReference type="Pfam" id="PF01535">
    <property type="entry name" value="PPR"/>
    <property type="match status" value="1"/>
</dbReference>
<feature type="repeat" description="PPR" evidence="2">
    <location>
        <begin position="268"/>
        <end position="302"/>
    </location>
</feature>
<gene>
    <name evidence="3" type="ORF">V6N12_022117</name>
</gene>
<dbReference type="PANTHER" id="PTHR47926:SF397">
    <property type="entry name" value="(WILD MALAYSIAN BANANA) HYPOTHETICAL PROTEIN"/>
    <property type="match status" value="1"/>
</dbReference>
<evidence type="ECO:0000313" key="4">
    <source>
        <dbReference type="Proteomes" id="UP001472677"/>
    </source>
</evidence>